<name>A0A8J2KRR7_9HEXA</name>
<evidence type="ECO:0000313" key="2">
    <source>
        <dbReference type="EMBL" id="CAG7818571.1"/>
    </source>
</evidence>
<dbReference type="InterPro" id="IPR001251">
    <property type="entry name" value="CRAL-TRIO_dom"/>
</dbReference>
<reference evidence="2" key="1">
    <citation type="submission" date="2021-06" db="EMBL/GenBank/DDBJ databases">
        <authorList>
            <person name="Hodson N. C."/>
            <person name="Mongue J. A."/>
            <person name="Jaron S. K."/>
        </authorList>
    </citation>
    <scope>NUCLEOTIDE SEQUENCE</scope>
</reference>
<dbReference type="CDD" id="cd00170">
    <property type="entry name" value="SEC14"/>
    <property type="match status" value="1"/>
</dbReference>
<protein>
    <recommendedName>
        <fullName evidence="1">CRAL-TRIO domain-containing protein</fullName>
    </recommendedName>
</protein>
<accession>A0A8J2KRR7</accession>
<feature type="non-terminal residue" evidence="2">
    <location>
        <position position="1"/>
    </location>
</feature>
<evidence type="ECO:0000259" key="1">
    <source>
        <dbReference type="PROSITE" id="PS50191"/>
    </source>
</evidence>
<dbReference type="PROSITE" id="PS50191">
    <property type="entry name" value="CRAL_TRIO"/>
    <property type="match status" value="1"/>
</dbReference>
<dbReference type="EMBL" id="CAJVCH010424257">
    <property type="protein sequence ID" value="CAG7818571.1"/>
    <property type="molecule type" value="Genomic_DNA"/>
</dbReference>
<feature type="domain" description="CRAL-TRIO" evidence="1">
    <location>
        <begin position="41"/>
        <end position="218"/>
    </location>
</feature>
<sequence length="225" mass="26222">HACSFNFYLSIINGIGDWCNYSSKLHYVGQLWLAQRKHFLSTASVERKFLYQIFGYDYDNIPVTVWNWGRWDFFWLVNHPKELSTLQNNFDNWIDEFRRGLFFPRFRNNYDTTDSYITIIDFDGLDLRSLLSEDVITVILQLFSKLQGVAGGIAYGFILNANHITEQVISMAKPFAGNFLERMEVFGTKSEKWIPNLLKTIPRNQLPPAYGGNVDFEPVVTCNFI</sequence>
<proteinExistence type="predicted"/>
<comment type="caution">
    <text evidence="2">The sequence shown here is derived from an EMBL/GenBank/DDBJ whole genome shotgun (WGS) entry which is preliminary data.</text>
</comment>
<dbReference type="Proteomes" id="UP000708208">
    <property type="component" value="Unassembled WGS sequence"/>
</dbReference>
<organism evidence="2 3">
    <name type="scientific">Allacma fusca</name>
    <dbReference type="NCBI Taxonomy" id="39272"/>
    <lineage>
        <taxon>Eukaryota</taxon>
        <taxon>Metazoa</taxon>
        <taxon>Ecdysozoa</taxon>
        <taxon>Arthropoda</taxon>
        <taxon>Hexapoda</taxon>
        <taxon>Collembola</taxon>
        <taxon>Symphypleona</taxon>
        <taxon>Sminthuridae</taxon>
        <taxon>Allacma</taxon>
    </lineage>
</organism>
<evidence type="ECO:0000313" key="3">
    <source>
        <dbReference type="Proteomes" id="UP000708208"/>
    </source>
</evidence>
<dbReference type="AlphaFoldDB" id="A0A8J2KRR7"/>
<dbReference type="Pfam" id="PF00650">
    <property type="entry name" value="CRAL_TRIO"/>
    <property type="match status" value="1"/>
</dbReference>
<keyword evidence="3" id="KW-1185">Reference proteome</keyword>
<dbReference type="OrthoDB" id="1434354at2759"/>
<gene>
    <name evidence="2" type="ORF">AFUS01_LOCUS29067</name>
</gene>